<organism evidence="1 2">
    <name type="scientific">Sporanaerobium hydrogeniformans</name>
    <dbReference type="NCBI Taxonomy" id="3072179"/>
    <lineage>
        <taxon>Bacteria</taxon>
        <taxon>Bacillati</taxon>
        <taxon>Bacillota</taxon>
        <taxon>Clostridia</taxon>
        <taxon>Lachnospirales</taxon>
        <taxon>Lachnospiraceae</taxon>
        <taxon>Sporanaerobium</taxon>
    </lineage>
</organism>
<evidence type="ECO:0000313" key="2">
    <source>
        <dbReference type="Proteomes" id="UP000224460"/>
    </source>
</evidence>
<sequence length="240" mass="26624">MKLVADTHVHTLASGHAYSTVDEIVRQASEIGLEALAITDHTSGMPGGAHDFHFMNLKVIPKYLHGVRILKGAEVNIVDYEGHVDASKEVMETVELVIASLHPPCIPFADKETVTTGLERIMENPLIQIIGHPGDGRYPFDANRLARKAKETGTLLEINNASLKPTSFRPGVRENLILLLEACKAYGTHVVVATDSHFYTEVGQWQESLTFLEQIDFPEELVINTHTDHLLAFISQKRLK</sequence>
<name>A0AC61DGJ0_9FIRM</name>
<gene>
    <name evidence="1" type="ORF">CS063_00225</name>
</gene>
<dbReference type="Proteomes" id="UP000224460">
    <property type="component" value="Unassembled WGS sequence"/>
</dbReference>
<protein>
    <submittedName>
        <fullName evidence="1">Phosphatase</fullName>
    </submittedName>
</protein>
<accession>A0AC61DGJ0</accession>
<comment type="caution">
    <text evidence="1">The sequence shown here is derived from an EMBL/GenBank/DDBJ whole genome shotgun (WGS) entry which is preliminary data.</text>
</comment>
<keyword evidence="2" id="KW-1185">Reference proteome</keyword>
<dbReference type="EMBL" id="PEDL01000001">
    <property type="protein sequence ID" value="PHV71938.1"/>
    <property type="molecule type" value="Genomic_DNA"/>
</dbReference>
<reference evidence="1" key="1">
    <citation type="submission" date="2017-10" db="EMBL/GenBank/DDBJ databases">
        <title>Genome sequence of cellulolytic Lachnospiraceae bacterium XHS1971 isolated from hotspring sediment.</title>
        <authorList>
            <person name="Vasudevan G."/>
            <person name="Joshi A.J."/>
            <person name="Hivarkar S."/>
            <person name="Lanjekar V.B."/>
            <person name="Dhakephalkar P.K."/>
            <person name="Dagar S."/>
        </authorList>
    </citation>
    <scope>NUCLEOTIDE SEQUENCE</scope>
    <source>
        <strain evidence="1">XHS1971</strain>
    </source>
</reference>
<proteinExistence type="predicted"/>
<evidence type="ECO:0000313" key="1">
    <source>
        <dbReference type="EMBL" id="PHV71938.1"/>
    </source>
</evidence>